<feature type="transmembrane region" description="Helical" evidence="1">
    <location>
        <begin position="232"/>
        <end position="251"/>
    </location>
</feature>
<organism evidence="2 3">
    <name type="scientific">Thermostichus vulcanus str. 'Rupite'</name>
    <dbReference type="NCBI Taxonomy" id="2813851"/>
    <lineage>
        <taxon>Bacteria</taxon>
        <taxon>Bacillati</taxon>
        <taxon>Cyanobacteriota</taxon>
        <taxon>Cyanophyceae</taxon>
        <taxon>Thermostichales</taxon>
        <taxon>Thermostichaceae</taxon>
        <taxon>Thermostichus</taxon>
    </lineage>
</organism>
<feature type="transmembrane region" description="Helical" evidence="1">
    <location>
        <begin position="47"/>
        <end position="66"/>
    </location>
</feature>
<evidence type="ECO:0000313" key="3">
    <source>
        <dbReference type="Proteomes" id="UP000830835"/>
    </source>
</evidence>
<dbReference type="Proteomes" id="UP000830835">
    <property type="component" value="Unassembled WGS sequence"/>
</dbReference>
<keyword evidence="1" id="KW-1133">Transmembrane helix</keyword>
<comment type="caution">
    <text evidence="2">The sequence shown here is derived from an EMBL/GenBank/DDBJ whole genome shotgun (WGS) entry which is preliminary data.</text>
</comment>
<feature type="transmembrane region" description="Helical" evidence="1">
    <location>
        <begin position="105"/>
        <end position="127"/>
    </location>
</feature>
<dbReference type="PANTHER" id="PTHR20992">
    <property type="entry name" value="AT15442P-RELATED"/>
    <property type="match status" value="1"/>
</dbReference>
<accession>A0ABT0C7L2</accession>
<keyword evidence="1" id="KW-0472">Membrane</keyword>
<dbReference type="InterPro" id="IPR005240">
    <property type="entry name" value="DUF389"/>
</dbReference>
<protein>
    <submittedName>
        <fullName evidence="2">DUF389 domain-containing protein</fullName>
    </submittedName>
</protein>
<sequence length="347" mass="37852">MRSWVRWRRRVRRFWWSSSGDWRWLGEKPIPVASLNRLVWRDSVPSLSFFVMLSLSGIISTLGLLADSTAVVIGAMIIAPLMGPILGIAYAAAVANRRLLKRAALTLLIGSLTTVLSALLICQVAGLRDLNDEIRMRTQPTLLDLGVALGAGVAGAFAKSRKSVADAFPGVAIAVALIPPLSVMGIGLALSDWETLGGSSLLFITNLAGIIFSGILTFLWQRYGSLERAQGGIAFVGMVIALIGIPLGISLRNLLLQSNIRQQVRELLENQLDPFEKTHLRSLRVRQRRQGLEVDIEISAPPQQMTEADLQRVQNVLQDTLGQPVALQVSLIPVQQFQLSTDPEGQP</sequence>
<feature type="transmembrane region" description="Helical" evidence="1">
    <location>
        <begin position="72"/>
        <end position="93"/>
    </location>
</feature>
<feature type="transmembrane region" description="Helical" evidence="1">
    <location>
        <begin position="170"/>
        <end position="190"/>
    </location>
</feature>
<keyword evidence="3" id="KW-1185">Reference proteome</keyword>
<dbReference type="Pfam" id="PF04087">
    <property type="entry name" value="DUF389"/>
    <property type="match status" value="1"/>
</dbReference>
<feature type="transmembrane region" description="Helical" evidence="1">
    <location>
        <begin position="196"/>
        <end position="220"/>
    </location>
</feature>
<dbReference type="PANTHER" id="PTHR20992:SF9">
    <property type="entry name" value="AT15442P-RELATED"/>
    <property type="match status" value="1"/>
</dbReference>
<reference evidence="2" key="1">
    <citation type="submission" date="2021-02" db="EMBL/GenBank/DDBJ databases">
        <title>The CRISPR/cas machinery reduction and long-range gene transfer in the hot spring cyanobacterium Synechococcus.</title>
        <authorList>
            <person name="Dvorak P."/>
            <person name="Jahodarova E."/>
            <person name="Hasler P."/>
            <person name="Poulickova A."/>
        </authorList>
    </citation>
    <scope>NUCLEOTIDE SEQUENCE</scope>
    <source>
        <strain evidence="2">Rupite</strain>
    </source>
</reference>
<dbReference type="EMBL" id="JAFIRA010000003">
    <property type="protein sequence ID" value="MCJ2541778.1"/>
    <property type="molecule type" value="Genomic_DNA"/>
</dbReference>
<name>A0ABT0C7L2_THEVL</name>
<evidence type="ECO:0000256" key="1">
    <source>
        <dbReference type="SAM" id="Phobius"/>
    </source>
</evidence>
<gene>
    <name evidence="2" type="ORF">JX360_02470</name>
</gene>
<proteinExistence type="predicted"/>
<evidence type="ECO:0000313" key="2">
    <source>
        <dbReference type="EMBL" id="MCJ2541778.1"/>
    </source>
</evidence>
<keyword evidence="1" id="KW-0812">Transmembrane</keyword>